<dbReference type="PANTHER" id="PTHR43056:SF5">
    <property type="entry name" value="PEPTIDASE S9 PROLYL OLIGOPEPTIDASE CATALYTIC DOMAIN-CONTAINING PROTEIN"/>
    <property type="match status" value="1"/>
</dbReference>
<dbReference type="SUPFAM" id="SSF69304">
    <property type="entry name" value="Tricorn protease N-terminal domain"/>
    <property type="match status" value="1"/>
</dbReference>
<keyword evidence="2" id="KW-0378">Hydrolase</keyword>
<comment type="caution">
    <text evidence="2">The sequence shown here is derived from an EMBL/GenBank/DDBJ whole genome shotgun (WGS) entry which is preliminary data.</text>
</comment>
<reference evidence="2" key="1">
    <citation type="submission" date="2023-03" db="EMBL/GenBank/DDBJ databases">
        <title>Massive genome expansion in bonnet fungi (Mycena s.s.) driven by repeated elements and novel gene families across ecological guilds.</title>
        <authorList>
            <consortium name="Lawrence Berkeley National Laboratory"/>
            <person name="Harder C.B."/>
            <person name="Miyauchi S."/>
            <person name="Viragh M."/>
            <person name="Kuo A."/>
            <person name="Thoen E."/>
            <person name="Andreopoulos B."/>
            <person name="Lu D."/>
            <person name="Skrede I."/>
            <person name="Drula E."/>
            <person name="Henrissat B."/>
            <person name="Morin E."/>
            <person name="Kohler A."/>
            <person name="Barry K."/>
            <person name="LaButti K."/>
            <person name="Morin E."/>
            <person name="Salamov A."/>
            <person name="Lipzen A."/>
            <person name="Mereny Z."/>
            <person name="Hegedus B."/>
            <person name="Baldrian P."/>
            <person name="Stursova M."/>
            <person name="Weitz H."/>
            <person name="Taylor A."/>
            <person name="Grigoriev I.V."/>
            <person name="Nagy L.G."/>
            <person name="Martin F."/>
            <person name="Kauserud H."/>
        </authorList>
    </citation>
    <scope>NUCLEOTIDE SEQUENCE</scope>
    <source>
        <strain evidence="2">CBHHK182m</strain>
    </source>
</reference>
<dbReference type="AlphaFoldDB" id="A0AAD7HTA9"/>
<evidence type="ECO:0000313" key="2">
    <source>
        <dbReference type="EMBL" id="KAJ7727904.1"/>
    </source>
</evidence>
<dbReference type="InterPro" id="IPR050585">
    <property type="entry name" value="Xaa-Pro_dipeptidyl-ppase/CocE"/>
</dbReference>
<feature type="domain" description="Peptidase S9 prolyl oligopeptidase catalytic" evidence="1">
    <location>
        <begin position="394"/>
        <end position="607"/>
    </location>
</feature>
<dbReference type="GO" id="GO:0006508">
    <property type="term" value="P:proteolysis"/>
    <property type="evidence" value="ECO:0007669"/>
    <property type="project" value="InterPro"/>
</dbReference>
<dbReference type="Proteomes" id="UP001215598">
    <property type="component" value="Unassembled WGS sequence"/>
</dbReference>
<keyword evidence="3" id="KW-1185">Reference proteome</keyword>
<dbReference type="PANTHER" id="PTHR43056">
    <property type="entry name" value="PEPTIDASE S9 PROLYL OLIGOPEPTIDASE"/>
    <property type="match status" value="1"/>
</dbReference>
<sequence length="609" mass="66388">MAAAPYGTWKSPITAQNITQGSTKLTDVVVDPVTSAIYHVESRPSESGRCVLVDSRTGRDLVGKEWNVRTGVQEYGGAPAIVHAGVAYFSNFSDGRLYSVSVEEGSQPRAITAESKVLRFADLDVHPKYPNIIVSIVEDHSDSSSPASVVNKLCIIDTKSQTLSPLVSGADFYASPKFCPDGTRIVWQQWFLPDMPWQATHSVSYPIWATSTTLLFTSDKSGYQNPWKYDQEATALFSEPLNLDFGDPAWVLGRSPYAMDATVLYSIDLADGTRNLIDNPYVGIQSIRPAGPDKIVFIAERVDAAPELVVCTVRADSSATFSSLSKPTAGLGFPAGIISLPQPFTLKAGADGHPVHVLYHPPTNPDYSGTSIPGEKPPCVLYAHGGPTHFTGHEFSAMTQYYTSRGWAWLDVNFGGSSGYGRQYIERLAGQWGVVDVEDCIQAAKIISQAPYDLVDPKRIVIRGNSSGGLTALGAVSMGSDLTTFAAATSSYGISDLRLLMDDTHKFESGYGHKLLFGTGPVVPERYKERSPVTHADSIVSPLLILQGDIDRVVPKEQAETIYKSIQRRGGIVEYKLYPGEGHGWRKEENMIDALERELAFYENTLKLK</sequence>
<organism evidence="2 3">
    <name type="scientific">Mycena metata</name>
    <dbReference type="NCBI Taxonomy" id="1033252"/>
    <lineage>
        <taxon>Eukaryota</taxon>
        <taxon>Fungi</taxon>
        <taxon>Dikarya</taxon>
        <taxon>Basidiomycota</taxon>
        <taxon>Agaricomycotina</taxon>
        <taxon>Agaricomycetes</taxon>
        <taxon>Agaricomycetidae</taxon>
        <taxon>Agaricales</taxon>
        <taxon>Marasmiineae</taxon>
        <taxon>Mycenaceae</taxon>
        <taxon>Mycena</taxon>
    </lineage>
</organism>
<dbReference type="InterPro" id="IPR029058">
    <property type="entry name" value="AB_hydrolase_fold"/>
</dbReference>
<dbReference type="SUPFAM" id="SSF53474">
    <property type="entry name" value="alpha/beta-Hydrolases"/>
    <property type="match status" value="1"/>
</dbReference>
<accession>A0AAD7HTA9</accession>
<dbReference type="EMBL" id="JARKIB010000176">
    <property type="protein sequence ID" value="KAJ7727904.1"/>
    <property type="molecule type" value="Genomic_DNA"/>
</dbReference>
<gene>
    <name evidence="2" type="ORF">B0H16DRAFT_1589670</name>
</gene>
<dbReference type="Pfam" id="PF00326">
    <property type="entry name" value="Peptidase_S9"/>
    <property type="match status" value="1"/>
</dbReference>
<evidence type="ECO:0000259" key="1">
    <source>
        <dbReference type="Pfam" id="PF00326"/>
    </source>
</evidence>
<dbReference type="InterPro" id="IPR001375">
    <property type="entry name" value="Peptidase_S9_cat"/>
</dbReference>
<dbReference type="GO" id="GO:0008236">
    <property type="term" value="F:serine-type peptidase activity"/>
    <property type="evidence" value="ECO:0007669"/>
    <property type="project" value="InterPro"/>
</dbReference>
<evidence type="ECO:0000313" key="3">
    <source>
        <dbReference type="Proteomes" id="UP001215598"/>
    </source>
</evidence>
<dbReference type="Gene3D" id="3.40.50.1820">
    <property type="entry name" value="alpha/beta hydrolase"/>
    <property type="match status" value="1"/>
</dbReference>
<name>A0AAD7HTA9_9AGAR</name>
<protein>
    <submittedName>
        <fullName evidence="2">Alpha/Beta hydrolase protein</fullName>
    </submittedName>
</protein>
<proteinExistence type="predicted"/>